<dbReference type="EMBL" id="JAYKXH010000021">
    <property type="protein sequence ID" value="KAK7130427.1"/>
    <property type="molecule type" value="Genomic_DNA"/>
</dbReference>
<gene>
    <name evidence="2" type="ORF">R3I93_019919</name>
</gene>
<dbReference type="Proteomes" id="UP001364617">
    <property type="component" value="Unassembled WGS sequence"/>
</dbReference>
<comment type="caution">
    <text evidence="2">The sequence shown here is derived from an EMBL/GenBank/DDBJ whole genome shotgun (WGS) entry which is preliminary data.</text>
</comment>
<evidence type="ECO:0000313" key="2">
    <source>
        <dbReference type="EMBL" id="KAK7130427.1"/>
    </source>
</evidence>
<accession>A0AAN9CE32</accession>
<dbReference type="GO" id="GO:0005634">
    <property type="term" value="C:nucleus"/>
    <property type="evidence" value="ECO:0007669"/>
    <property type="project" value="TreeGrafter"/>
</dbReference>
<name>A0AAN9CE32_9TELE</name>
<evidence type="ECO:0000259" key="1">
    <source>
        <dbReference type="Pfam" id="PF03184"/>
    </source>
</evidence>
<protein>
    <recommendedName>
        <fullName evidence="1">DDE-1 domain-containing protein</fullName>
    </recommendedName>
</protein>
<feature type="domain" description="DDE-1" evidence="1">
    <location>
        <begin position="17"/>
        <end position="130"/>
    </location>
</feature>
<organism evidence="2 3">
    <name type="scientific">Phoxinus phoxinus</name>
    <name type="common">Eurasian minnow</name>
    <dbReference type="NCBI Taxonomy" id="58324"/>
    <lineage>
        <taxon>Eukaryota</taxon>
        <taxon>Metazoa</taxon>
        <taxon>Chordata</taxon>
        <taxon>Craniata</taxon>
        <taxon>Vertebrata</taxon>
        <taxon>Euteleostomi</taxon>
        <taxon>Actinopterygii</taxon>
        <taxon>Neopterygii</taxon>
        <taxon>Teleostei</taxon>
        <taxon>Ostariophysi</taxon>
        <taxon>Cypriniformes</taxon>
        <taxon>Leuciscidae</taxon>
        <taxon>Phoxininae</taxon>
        <taxon>Phoxinus</taxon>
    </lineage>
</organism>
<dbReference type="Pfam" id="PF03184">
    <property type="entry name" value="DDE_1"/>
    <property type="match status" value="1"/>
</dbReference>
<dbReference type="InterPro" id="IPR004875">
    <property type="entry name" value="DDE_SF_endonuclease_dom"/>
</dbReference>
<dbReference type="PANTHER" id="PTHR19303:SF74">
    <property type="entry name" value="POGO TRANSPOSABLE ELEMENT WITH KRAB DOMAIN"/>
    <property type="match status" value="1"/>
</dbReference>
<evidence type="ECO:0000313" key="3">
    <source>
        <dbReference type="Proteomes" id="UP001364617"/>
    </source>
</evidence>
<keyword evidence="3" id="KW-1185">Reference proteome</keyword>
<dbReference type="InterPro" id="IPR050863">
    <property type="entry name" value="CenT-Element_Derived"/>
</dbReference>
<sequence>MTSGERGTLVTIAFTGNAQSNHVPPFFIFSRKKYRDHFVRDGPAGSIGSANGSGWMQEAEFLLFLQHFAIHTRVSKESMLLLLLDNHHSHISGAAIDFCRAHGIVMLSFPPHCSHRLQPLDRSVFGPLKRVSTAADLWMKNHPGQHMTIYDVPSLVAATLPLAATTTNLAAGFYCTGIWPLNPDVFHKDAFAPSFVTDQPPPYHTVQTRYQNPLRLQT</sequence>
<reference evidence="2 3" key="1">
    <citation type="submission" date="2024-02" db="EMBL/GenBank/DDBJ databases">
        <title>Chromosome-level genome assembly of the Eurasian Minnow (Phoxinus phoxinus).</title>
        <authorList>
            <person name="Oriowo T.O."/>
            <person name="Martin S."/>
            <person name="Stange M."/>
            <person name="Chrysostomakis Y."/>
            <person name="Brown T."/>
            <person name="Winkler S."/>
            <person name="Kukowka S."/>
            <person name="Myers E.W."/>
            <person name="Bohne A."/>
        </authorList>
    </citation>
    <scope>NUCLEOTIDE SEQUENCE [LARGE SCALE GENOMIC DNA]</scope>
    <source>
        <strain evidence="2">ZFMK-TIS-60720</strain>
        <tissue evidence="2">Whole Organism</tissue>
    </source>
</reference>
<dbReference type="PANTHER" id="PTHR19303">
    <property type="entry name" value="TRANSPOSON"/>
    <property type="match status" value="1"/>
</dbReference>
<proteinExistence type="predicted"/>
<dbReference type="AlphaFoldDB" id="A0AAN9CE32"/>
<dbReference type="GO" id="GO:0003677">
    <property type="term" value="F:DNA binding"/>
    <property type="evidence" value="ECO:0007669"/>
    <property type="project" value="TreeGrafter"/>
</dbReference>